<dbReference type="OrthoDB" id="1749531at2759"/>
<comment type="caution">
    <text evidence="2">The sequence shown here is derived from an EMBL/GenBank/DDBJ whole genome shotgun (WGS) entry which is preliminary data.</text>
</comment>
<name>A0A1R1YBX3_9FUNG</name>
<organism evidence="2 3">
    <name type="scientific">Smittium culicis</name>
    <dbReference type="NCBI Taxonomy" id="133412"/>
    <lineage>
        <taxon>Eukaryota</taxon>
        <taxon>Fungi</taxon>
        <taxon>Fungi incertae sedis</taxon>
        <taxon>Zoopagomycota</taxon>
        <taxon>Kickxellomycotina</taxon>
        <taxon>Harpellomycetes</taxon>
        <taxon>Harpellales</taxon>
        <taxon>Legeriomycetaceae</taxon>
        <taxon>Smittium</taxon>
    </lineage>
</organism>
<dbReference type="AlphaFoldDB" id="A0A1R1YBX3"/>
<gene>
    <name evidence="2" type="ORF">AYI69_g4648</name>
</gene>
<dbReference type="Gene3D" id="4.10.60.10">
    <property type="entry name" value="Zinc finger, CCHC-type"/>
    <property type="match status" value="1"/>
</dbReference>
<proteinExistence type="predicted"/>
<sequence>MIQSYKSNSTELTWDIVKEKLQEIYGRDYIQESVDKRFFNLRQTGSIEEYNHVFNNLRILIPDLSERLAVSRYMTGLKQYTRVDVENKEADSVFEAMTIATRLENRRTNSSYSVSGTKSKFVHEFIPDRRNYYQNKSNEYSNGRGNSNFQTQTKSAEPMAMDIDSINFKKRLTEEERNQLKNNNMCFYCRKVGHFKYNCTSRKGNVQNH</sequence>
<protein>
    <recommendedName>
        <fullName evidence="1">Ty3 transposon capsid-like protein domain-containing protein</fullName>
    </recommendedName>
</protein>
<accession>A0A1R1YBX3</accession>
<evidence type="ECO:0000259" key="1">
    <source>
        <dbReference type="Pfam" id="PF19259"/>
    </source>
</evidence>
<evidence type="ECO:0000313" key="2">
    <source>
        <dbReference type="EMBL" id="OMJ24409.1"/>
    </source>
</evidence>
<evidence type="ECO:0000313" key="3">
    <source>
        <dbReference type="Proteomes" id="UP000187429"/>
    </source>
</evidence>
<dbReference type="InterPro" id="IPR036875">
    <property type="entry name" value="Znf_CCHC_sf"/>
</dbReference>
<dbReference type="SUPFAM" id="SSF57756">
    <property type="entry name" value="Retrovirus zinc finger-like domains"/>
    <property type="match status" value="1"/>
</dbReference>
<dbReference type="GO" id="GO:0003676">
    <property type="term" value="F:nucleic acid binding"/>
    <property type="evidence" value="ECO:0007669"/>
    <property type="project" value="InterPro"/>
</dbReference>
<dbReference type="EMBL" id="LSSM01001832">
    <property type="protein sequence ID" value="OMJ24409.1"/>
    <property type="molecule type" value="Genomic_DNA"/>
</dbReference>
<feature type="domain" description="Ty3 transposon capsid-like protein" evidence="1">
    <location>
        <begin position="5"/>
        <end position="115"/>
    </location>
</feature>
<reference evidence="3" key="1">
    <citation type="submission" date="2017-01" db="EMBL/GenBank/DDBJ databases">
        <authorList>
            <person name="Wang Y."/>
            <person name="White M."/>
            <person name="Kvist S."/>
            <person name="Moncalvo J.-M."/>
        </authorList>
    </citation>
    <scope>NUCLEOTIDE SEQUENCE [LARGE SCALE GENOMIC DNA]</scope>
    <source>
        <strain evidence="3">ID-206-W2</strain>
    </source>
</reference>
<dbReference type="InterPro" id="IPR045358">
    <property type="entry name" value="Ty3_capsid"/>
</dbReference>
<dbReference type="Proteomes" id="UP000187429">
    <property type="component" value="Unassembled WGS sequence"/>
</dbReference>
<keyword evidence="3" id="KW-1185">Reference proteome</keyword>
<dbReference type="Pfam" id="PF19259">
    <property type="entry name" value="Ty3_capsid"/>
    <property type="match status" value="1"/>
</dbReference>
<dbReference type="GO" id="GO:0008270">
    <property type="term" value="F:zinc ion binding"/>
    <property type="evidence" value="ECO:0007669"/>
    <property type="project" value="InterPro"/>
</dbReference>